<evidence type="ECO:0000313" key="2">
    <source>
        <dbReference type="Proteomes" id="UP000799755"/>
    </source>
</evidence>
<dbReference type="Proteomes" id="UP000799755">
    <property type="component" value="Unassembled WGS sequence"/>
</dbReference>
<reference evidence="1" key="1">
    <citation type="journal article" date="2020" name="Stud. Mycol.">
        <title>101 Dothideomycetes genomes: a test case for predicting lifestyles and emergence of pathogens.</title>
        <authorList>
            <person name="Haridas S."/>
            <person name="Albert R."/>
            <person name="Binder M."/>
            <person name="Bloem J."/>
            <person name="Labutti K."/>
            <person name="Salamov A."/>
            <person name="Andreopoulos B."/>
            <person name="Baker S."/>
            <person name="Barry K."/>
            <person name="Bills G."/>
            <person name="Bluhm B."/>
            <person name="Cannon C."/>
            <person name="Castanera R."/>
            <person name="Culley D."/>
            <person name="Daum C."/>
            <person name="Ezra D."/>
            <person name="Gonzalez J."/>
            <person name="Henrissat B."/>
            <person name="Kuo A."/>
            <person name="Liang C."/>
            <person name="Lipzen A."/>
            <person name="Lutzoni F."/>
            <person name="Magnuson J."/>
            <person name="Mondo S."/>
            <person name="Nolan M."/>
            <person name="Ohm R."/>
            <person name="Pangilinan J."/>
            <person name="Park H.-J."/>
            <person name="Ramirez L."/>
            <person name="Alfaro M."/>
            <person name="Sun H."/>
            <person name="Tritt A."/>
            <person name="Yoshinaga Y."/>
            <person name="Zwiers L.-H."/>
            <person name="Turgeon B."/>
            <person name="Goodwin S."/>
            <person name="Spatafora J."/>
            <person name="Crous P."/>
            <person name="Grigoriev I."/>
        </authorList>
    </citation>
    <scope>NUCLEOTIDE SEQUENCE</scope>
    <source>
        <strain evidence="1">ATCC 200398</strain>
    </source>
</reference>
<name>A0ACB6RCX5_9PLEO</name>
<sequence>MEEFNLIPPNLTPAFVNSNAQLKRLQNDLLILTSFPDNSTLRWRPSWFLQDDFAQKYWTIHNPPNVVTEYLPHDKLRQAVMTRRMRRDDDPPPRFIKNLEHWKRYCEMYGIPEDFLCEAQIQLMRLGLPTNKNGSLDSPPSWPLYPEPQPLGQGRYLLDPTSHENLPRKFEKIDDEQTIVVHSSGALEVAKTFPFHFRSSPCAHFNGKGDFINNWWYEPVQNPKFQGKGRKWAYLPWTETMEETCRPFKIKLRKVGEDVEVRGDVGGEL</sequence>
<accession>A0ACB6RCX5</accession>
<dbReference type="EMBL" id="MU003494">
    <property type="protein sequence ID" value="KAF2476182.1"/>
    <property type="molecule type" value="Genomic_DNA"/>
</dbReference>
<protein>
    <submittedName>
        <fullName evidence="1">Uncharacterized protein</fullName>
    </submittedName>
</protein>
<proteinExistence type="predicted"/>
<organism evidence="1 2">
    <name type="scientific">Lindgomyces ingoldianus</name>
    <dbReference type="NCBI Taxonomy" id="673940"/>
    <lineage>
        <taxon>Eukaryota</taxon>
        <taxon>Fungi</taxon>
        <taxon>Dikarya</taxon>
        <taxon>Ascomycota</taxon>
        <taxon>Pezizomycotina</taxon>
        <taxon>Dothideomycetes</taxon>
        <taxon>Pleosporomycetidae</taxon>
        <taxon>Pleosporales</taxon>
        <taxon>Lindgomycetaceae</taxon>
        <taxon>Lindgomyces</taxon>
    </lineage>
</organism>
<keyword evidence="2" id="KW-1185">Reference proteome</keyword>
<gene>
    <name evidence="1" type="ORF">BDR25DRAFT_309618</name>
</gene>
<comment type="caution">
    <text evidence="1">The sequence shown here is derived from an EMBL/GenBank/DDBJ whole genome shotgun (WGS) entry which is preliminary data.</text>
</comment>
<evidence type="ECO:0000313" key="1">
    <source>
        <dbReference type="EMBL" id="KAF2476182.1"/>
    </source>
</evidence>